<evidence type="ECO:0000313" key="3">
    <source>
        <dbReference type="Proteomes" id="UP000070700"/>
    </source>
</evidence>
<sequence>MQILVLFAFHALSLFHAIWNQTFLIRYEVLIFILDIVRQKTSCLNLLVRLYFQKTISTIFIDKLVKKRWT</sequence>
<feature type="chain" id="PRO_5008267497" description="Secreted protein" evidence="1">
    <location>
        <begin position="21"/>
        <end position="70"/>
    </location>
</feature>
<evidence type="ECO:0008006" key="4">
    <source>
        <dbReference type="Google" id="ProtNLM"/>
    </source>
</evidence>
<name>A0A194WTA7_MOLSC</name>
<evidence type="ECO:0000313" key="2">
    <source>
        <dbReference type="EMBL" id="KUJ11190.1"/>
    </source>
</evidence>
<dbReference type="RefSeq" id="XP_018065545.1">
    <property type="nucleotide sequence ID" value="XM_018206094.1"/>
</dbReference>
<dbReference type="AlphaFoldDB" id="A0A194WTA7"/>
<protein>
    <recommendedName>
        <fullName evidence="4">Secreted protein</fullName>
    </recommendedName>
</protein>
<dbReference type="Proteomes" id="UP000070700">
    <property type="component" value="Unassembled WGS sequence"/>
</dbReference>
<reference evidence="2 3" key="1">
    <citation type="submission" date="2015-10" db="EMBL/GenBank/DDBJ databases">
        <title>Full genome of DAOMC 229536 Phialocephala scopiformis, a fungal endophyte of spruce producing the potent anti-insectan compound rugulosin.</title>
        <authorList>
            <consortium name="DOE Joint Genome Institute"/>
            <person name="Walker A.K."/>
            <person name="Frasz S.L."/>
            <person name="Seifert K.A."/>
            <person name="Miller J.D."/>
            <person name="Mondo S.J."/>
            <person name="Labutti K."/>
            <person name="Lipzen A."/>
            <person name="Dockter R."/>
            <person name="Kennedy M."/>
            <person name="Grigoriev I.V."/>
            <person name="Spatafora J.W."/>
        </authorList>
    </citation>
    <scope>NUCLEOTIDE SEQUENCE [LARGE SCALE GENOMIC DNA]</scope>
    <source>
        <strain evidence="2 3">CBS 120377</strain>
    </source>
</reference>
<organism evidence="2 3">
    <name type="scientific">Mollisia scopiformis</name>
    <name type="common">Conifer needle endophyte fungus</name>
    <name type="synonym">Phialocephala scopiformis</name>
    <dbReference type="NCBI Taxonomy" id="149040"/>
    <lineage>
        <taxon>Eukaryota</taxon>
        <taxon>Fungi</taxon>
        <taxon>Dikarya</taxon>
        <taxon>Ascomycota</taxon>
        <taxon>Pezizomycotina</taxon>
        <taxon>Leotiomycetes</taxon>
        <taxon>Helotiales</taxon>
        <taxon>Mollisiaceae</taxon>
        <taxon>Mollisia</taxon>
    </lineage>
</organism>
<dbReference type="EMBL" id="KQ947427">
    <property type="protein sequence ID" value="KUJ11190.1"/>
    <property type="molecule type" value="Genomic_DNA"/>
</dbReference>
<feature type="signal peptide" evidence="1">
    <location>
        <begin position="1"/>
        <end position="20"/>
    </location>
</feature>
<keyword evidence="1" id="KW-0732">Signal</keyword>
<keyword evidence="3" id="KW-1185">Reference proteome</keyword>
<dbReference type="GeneID" id="28815820"/>
<evidence type="ECO:0000256" key="1">
    <source>
        <dbReference type="SAM" id="SignalP"/>
    </source>
</evidence>
<dbReference type="KEGG" id="psco:LY89DRAFT_239350"/>
<accession>A0A194WTA7</accession>
<proteinExistence type="predicted"/>
<dbReference type="InParanoid" id="A0A194WTA7"/>
<gene>
    <name evidence="2" type="ORF">LY89DRAFT_239350</name>
</gene>